<dbReference type="InterPro" id="IPR017924">
    <property type="entry name" value="RNA-binding_YhbY"/>
</dbReference>
<dbReference type="Gene3D" id="3.30.110.60">
    <property type="entry name" value="YhbY-like"/>
    <property type="match status" value="1"/>
</dbReference>
<evidence type="ECO:0000256" key="2">
    <source>
        <dbReference type="PROSITE-ProRule" id="PRU00626"/>
    </source>
</evidence>
<comment type="caution">
    <text evidence="4">The sequence shown here is derived from an EMBL/GenBank/DDBJ whole genome shotgun (WGS) entry which is preliminary data.</text>
</comment>
<dbReference type="RefSeq" id="WP_085008911.1">
    <property type="nucleotide sequence ID" value="NZ_NAAD01000001.1"/>
</dbReference>
<protein>
    <submittedName>
        <fullName evidence="4">RNA-binding protein</fullName>
    </submittedName>
</protein>
<evidence type="ECO:0000259" key="3">
    <source>
        <dbReference type="PROSITE" id="PS51295"/>
    </source>
</evidence>
<organism evidence="4 5">
    <name type="scientific">Geothermobacter hydrogeniphilus</name>
    <dbReference type="NCBI Taxonomy" id="1969733"/>
    <lineage>
        <taxon>Bacteria</taxon>
        <taxon>Pseudomonadati</taxon>
        <taxon>Thermodesulfobacteriota</taxon>
        <taxon>Desulfuromonadia</taxon>
        <taxon>Desulfuromonadales</taxon>
        <taxon>Geothermobacteraceae</taxon>
        <taxon>Geothermobacter</taxon>
    </lineage>
</organism>
<dbReference type="GO" id="GO:0003723">
    <property type="term" value="F:RNA binding"/>
    <property type="evidence" value="ECO:0007669"/>
    <property type="project" value="UniProtKB-UniRule"/>
</dbReference>
<keyword evidence="1 2" id="KW-0694">RNA-binding</keyword>
<feature type="domain" description="CRM" evidence="3">
    <location>
        <begin position="2"/>
        <end position="98"/>
    </location>
</feature>
<gene>
    <name evidence="4" type="ORF">B5V00_01815</name>
</gene>
<dbReference type="PANTHER" id="PTHR40065">
    <property type="entry name" value="RNA-BINDING PROTEIN YHBY"/>
    <property type="match status" value="1"/>
</dbReference>
<dbReference type="STRING" id="1969733.B5V00_01815"/>
<evidence type="ECO:0000256" key="1">
    <source>
        <dbReference type="ARBA" id="ARBA00022884"/>
    </source>
</evidence>
<sequence>MQTLTGKQRRFLRGLGHHLQPVVMIGKDELTAALEASVDEALTAHELIKLKLQEGCLLDRKEVAERLAARTSSAVAQILGRTILLYRPADEPTITLPR</sequence>
<keyword evidence="5" id="KW-1185">Reference proteome</keyword>
<evidence type="ECO:0000313" key="5">
    <source>
        <dbReference type="Proteomes" id="UP000193136"/>
    </source>
</evidence>
<dbReference type="AlphaFoldDB" id="A0A1X0YEI4"/>
<dbReference type="OrthoDB" id="9797519at2"/>
<proteinExistence type="predicted"/>
<dbReference type="InterPro" id="IPR035920">
    <property type="entry name" value="YhbY-like_sf"/>
</dbReference>
<dbReference type="SMART" id="SM01103">
    <property type="entry name" value="CRS1_YhbY"/>
    <property type="match status" value="1"/>
</dbReference>
<dbReference type="SUPFAM" id="SSF75471">
    <property type="entry name" value="YhbY-like"/>
    <property type="match status" value="1"/>
</dbReference>
<evidence type="ECO:0000313" key="4">
    <source>
        <dbReference type="EMBL" id="ORJ63625.1"/>
    </source>
</evidence>
<dbReference type="Proteomes" id="UP000193136">
    <property type="component" value="Unassembled WGS sequence"/>
</dbReference>
<name>A0A1X0YEI4_9BACT</name>
<dbReference type="PROSITE" id="PS51295">
    <property type="entry name" value="CRM"/>
    <property type="match status" value="1"/>
</dbReference>
<dbReference type="InterPro" id="IPR051925">
    <property type="entry name" value="RNA-binding_domain"/>
</dbReference>
<dbReference type="PANTHER" id="PTHR40065:SF3">
    <property type="entry name" value="RNA-BINDING PROTEIN YHBY"/>
    <property type="match status" value="1"/>
</dbReference>
<accession>A0A1X0YEI4</accession>
<dbReference type="InterPro" id="IPR001890">
    <property type="entry name" value="RNA-binding_CRM"/>
</dbReference>
<dbReference type="NCBIfam" id="TIGR00253">
    <property type="entry name" value="RNA_bind_YhbY"/>
    <property type="match status" value="1"/>
</dbReference>
<reference evidence="4 5" key="1">
    <citation type="submission" date="2017-03" db="EMBL/GenBank/DDBJ databases">
        <title>Genome sequence of Geothermobacter sp. EPR-M, Deep-Sea Iron Reducer.</title>
        <authorList>
            <person name="Tully B."/>
            <person name="Savalia P."/>
            <person name="Abuyen K."/>
            <person name="Baughan C."/>
            <person name="Romero E."/>
            <person name="Ronkowski C."/>
            <person name="Torres B."/>
            <person name="Tremblay J."/>
            <person name="Trujillo A."/>
            <person name="Tyler M."/>
            <person name="Perez-Rodriguez I."/>
            <person name="Amend J."/>
        </authorList>
    </citation>
    <scope>NUCLEOTIDE SEQUENCE [LARGE SCALE GENOMIC DNA]</scope>
    <source>
        <strain evidence="4 5">EPR-M</strain>
    </source>
</reference>
<dbReference type="Pfam" id="PF01985">
    <property type="entry name" value="CRS1_YhbY"/>
    <property type="match status" value="1"/>
</dbReference>
<dbReference type="EMBL" id="NAAD01000001">
    <property type="protein sequence ID" value="ORJ63625.1"/>
    <property type="molecule type" value="Genomic_DNA"/>
</dbReference>